<dbReference type="GO" id="GO:0005813">
    <property type="term" value="C:centrosome"/>
    <property type="evidence" value="ECO:0007669"/>
    <property type="project" value="TreeGrafter"/>
</dbReference>
<dbReference type="CDD" id="cd00201">
    <property type="entry name" value="WW"/>
    <property type="match status" value="1"/>
</dbReference>
<keyword evidence="4" id="KW-0597">Phosphoprotein</keyword>
<evidence type="ECO:0000256" key="9">
    <source>
        <dbReference type="ARBA" id="ARBA00023054"/>
    </source>
</evidence>
<keyword evidence="9 17" id="KW-0175">Coiled coil</keyword>
<evidence type="ECO:0000256" key="8">
    <source>
        <dbReference type="ARBA" id="ARBA00022794"/>
    </source>
</evidence>
<evidence type="ECO:0000256" key="12">
    <source>
        <dbReference type="ARBA" id="ARBA00023242"/>
    </source>
</evidence>
<feature type="compositionally biased region" description="Basic and acidic residues" evidence="18">
    <location>
        <begin position="616"/>
        <end position="627"/>
    </location>
</feature>
<feature type="region of interest" description="Disordered" evidence="18">
    <location>
        <begin position="896"/>
        <end position="916"/>
    </location>
</feature>
<evidence type="ECO:0000256" key="15">
    <source>
        <dbReference type="ARBA" id="ARBA00061715"/>
    </source>
</evidence>
<feature type="compositionally biased region" description="Basic and acidic residues" evidence="18">
    <location>
        <begin position="587"/>
        <end position="607"/>
    </location>
</feature>
<feature type="region of interest" description="Disordered" evidence="18">
    <location>
        <begin position="536"/>
        <end position="559"/>
    </location>
</feature>
<evidence type="ECO:0000256" key="16">
    <source>
        <dbReference type="ARBA" id="ARBA00067900"/>
    </source>
</evidence>
<keyword evidence="20" id="KW-1185">Reference proteome</keyword>
<gene>
    <name evidence="21" type="primary">LOC105903201</name>
</gene>
<feature type="domain" description="WW" evidence="19">
    <location>
        <begin position="56"/>
        <end position="89"/>
    </location>
</feature>
<evidence type="ECO:0000256" key="5">
    <source>
        <dbReference type="ARBA" id="ARBA00022618"/>
    </source>
</evidence>
<feature type="coiled-coil region" evidence="17">
    <location>
        <begin position="1060"/>
        <end position="1094"/>
    </location>
</feature>
<accession>A0A8M1KL43</accession>
<comment type="function">
    <text evidence="14">Plays a role in microtubule organization and/or maintenance for the formation of primary cilia (PC), a microtubule-based structure that protrudes from the surface of epithelial cells. Plays a critical role in G2/M checkpoint and nuclear divisions. A key player in the DNA damage-activated ATR/ATM signaling cascade since it is required for the proper phosphorylation of H2AX, RPA, CHEK2 and CHEK1. Plays a critical role in chromosome segregation, acting as a mediator required for the maintenance of genomic stability through modulation of MDC1, RPA and CHEK1.</text>
</comment>
<feature type="compositionally biased region" description="Acidic residues" evidence="18">
    <location>
        <begin position="453"/>
        <end position="481"/>
    </location>
</feature>
<evidence type="ECO:0000313" key="20">
    <source>
        <dbReference type="Proteomes" id="UP000515152"/>
    </source>
</evidence>
<sequence length="1342" mass="154296">MTAAALKIGDQLILEEEYDDNYIPSDQEIEEYAREIGIDPAKEPELLWLAREGIVAPLPPEWKPCQDVTGDVYYFNFSSGQSTWDHPCDEQYRQLVVQERERAQPRPSKTVASGGKKEKKKKDKKEKKGKKKEQELKPPAVNMGVMPLNPGFGSLPAPLSSLAPLRGFGAETSIPPLRGSLLCSDGLEPLKSSLAGPLSSLGSSILETKHQEQMSLTGLGLEEEEKASDRESPCGQAQLMRNLHLDLDALGKSFQYEDSEASISAPPEELTEPELQDLVRDRSPEPGSQDTAASDHKLEALSPTDDVKREAHEEEDRSKIKVREQGPQPRQRTNFTERYLLGLDGDSFLAEQRLQLCASSPDASLSSSTHIKHGPLGEGRSSGLRKLGALPEVARRGLVRTSHASPEEDENEEENKSDLQKRRMGGEIMSRTGERQKSEEEEEKSKKQKDMEELAVEEEEVEVEEEEEEEEEEVVEEEGEEVAQKIWEKNCEERKEMEKVGGDKLRDERKLKKMDDDLMKQKTDIVKERDELKRKELNSQLEEKSTRTEEQTRPRVERATHVEEVTDRMPWGFHDKQKPTFLLKEEARRANEEEEERRMREENEAKLRALTLQLDTSRREEETRLRAESAQQLQQFRESSQREREVQQRLLIEENETKLRELQTALEEERRAERERLEAQKRRELQRLREESELELMQEKRQLQKKREETLASLELEAKTNETLREVPGGSKQQLAEYRTDLGDVLLEIREELQRDHNRKVEQFKEGQRQKLEALRLDHVEQESIQREHLRTALQEDRERVLSSHNLQLEQLKTQLEKQVQRTRLAYSKKEEEIKEQELQLEIRSKDLKTQEAMLFSQTSEIQKRRCQLGLKENEIDGLYEDLERLKIERDRAKEEAQLEKREKERLKGENHEMKAEREKLERKLELLQERCDQLSGRVSDLEQTEKRGFSSKSGRRQTKVSTRDKEMRKKDRESSSLPSDEPSLHVEDLDPPNASSTPPPSKNSENMEGLRCYISSEGMSLQRARNFLEQQSGSLSERQAVLLAARSSCFQGSVREGVNQELLKNLQQEANHLEQLRATVQKGQNLLEKKAERLTHLESSLGEELSYNDSYRHDVDRKVTFFVTESDMSSVDGHEGTDAHPTVPAKVQQLADSLQHISEQLNTVLEALGSLAQKKAPLLQNVQAPYHPQSVPLSQEHALFSGLLPVHRWPWSSARMGTSNLARTRNSFIFQKEHEDSVASNKLPSGLPMTIRGNHSPIGNYNLSGFASASEQVHSMLSTKSPEMDDQQLQSLIECNKRWLETRRKDPGIRPLFTRYRPPSSLGGLLQLGLDESNQIKVYHY</sequence>
<dbReference type="FunFam" id="3.30.1470.10:FF:000001">
    <property type="entry name" value="Centrosomal protein of 164 kDa"/>
    <property type="match status" value="1"/>
</dbReference>
<dbReference type="InterPro" id="IPR051841">
    <property type="entry name" value="MT-Golgi_org_protein"/>
</dbReference>
<dbReference type="GO" id="GO:0097539">
    <property type="term" value="C:ciliary transition fiber"/>
    <property type="evidence" value="ECO:0007669"/>
    <property type="project" value="TreeGrafter"/>
</dbReference>
<dbReference type="GO" id="GO:0051301">
    <property type="term" value="P:cell division"/>
    <property type="evidence" value="ECO:0007669"/>
    <property type="project" value="UniProtKB-KW"/>
</dbReference>
<keyword evidence="10" id="KW-0234">DNA repair</keyword>
<evidence type="ECO:0000256" key="2">
    <source>
        <dbReference type="ARBA" id="ARBA00004123"/>
    </source>
</evidence>
<evidence type="ECO:0000256" key="17">
    <source>
        <dbReference type="SAM" id="Coils"/>
    </source>
</evidence>
<comment type="subcellular location">
    <subcellularLocation>
        <location evidence="1">Cytoplasm</location>
        <location evidence="1">Cytoskeleton</location>
        <location evidence="1">Microtubule organizing center</location>
        <location evidence="1">Centrosome</location>
        <location evidence="1">Centriole</location>
    </subcellularLocation>
    <subcellularLocation>
        <location evidence="2">Nucleus</location>
    </subcellularLocation>
</comment>
<dbReference type="PROSITE" id="PS50020">
    <property type="entry name" value="WW_DOMAIN_2"/>
    <property type="match status" value="1"/>
</dbReference>
<evidence type="ECO:0000256" key="18">
    <source>
        <dbReference type="SAM" id="MobiDB-lite"/>
    </source>
</evidence>
<dbReference type="SMART" id="SM00456">
    <property type="entry name" value="WW"/>
    <property type="match status" value="1"/>
</dbReference>
<dbReference type="GeneID" id="105903201"/>
<reference evidence="21" key="1">
    <citation type="submission" date="2025-08" db="UniProtKB">
        <authorList>
            <consortium name="RefSeq"/>
        </authorList>
    </citation>
    <scope>IDENTIFICATION</scope>
</reference>
<evidence type="ECO:0000256" key="6">
    <source>
        <dbReference type="ARBA" id="ARBA00022763"/>
    </source>
</evidence>
<dbReference type="InterPro" id="IPR001202">
    <property type="entry name" value="WW_dom"/>
</dbReference>
<evidence type="ECO:0000256" key="11">
    <source>
        <dbReference type="ARBA" id="ARBA00023212"/>
    </source>
</evidence>
<evidence type="ECO:0000256" key="4">
    <source>
        <dbReference type="ARBA" id="ARBA00022553"/>
    </source>
</evidence>
<dbReference type="GO" id="GO:0006281">
    <property type="term" value="P:DNA repair"/>
    <property type="evidence" value="ECO:0007669"/>
    <property type="project" value="UniProtKB-KW"/>
</dbReference>
<feature type="compositionally biased region" description="Basic and acidic residues" evidence="18">
    <location>
        <begin position="962"/>
        <end position="975"/>
    </location>
</feature>
<evidence type="ECO:0000256" key="7">
    <source>
        <dbReference type="ARBA" id="ARBA00022776"/>
    </source>
</evidence>
<dbReference type="PANTHER" id="PTHR18902:SF27">
    <property type="entry name" value="CENTROSOMAL PROTEIN OF 164 KDA"/>
    <property type="match status" value="1"/>
</dbReference>
<dbReference type="GO" id="GO:0005814">
    <property type="term" value="C:centriole"/>
    <property type="evidence" value="ECO:0007669"/>
    <property type="project" value="UniProtKB-SubCell"/>
</dbReference>
<dbReference type="PROSITE" id="PS01159">
    <property type="entry name" value="WW_DOMAIN_1"/>
    <property type="match status" value="1"/>
</dbReference>
<keyword evidence="11" id="KW-0206">Cytoskeleton</keyword>
<evidence type="ECO:0000256" key="10">
    <source>
        <dbReference type="ARBA" id="ARBA00023204"/>
    </source>
</evidence>
<keyword evidence="8" id="KW-0970">Cilium biogenesis/degradation</keyword>
<feature type="region of interest" description="Disordered" evidence="18">
    <location>
        <begin position="99"/>
        <end position="143"/>
    </location>
</feature>
<keyword evidence="13" id="KW-0131">Cell cycle</keyword>
<comment type="subunit">
    <text evidence="15">Interacts (via N-terminus) with ATRIP. Interacts with ATM, ATR and MDC1. Interacts with XPA (via N-terminus) upon UV irradiation. Interacts with CEP83, CCDC92, TTBK2, DVL3, NPHP3 and weakly with NPHP4. Interacts with DZIP1.</text>
</comment>
<evidence type="ECO:0000256" key="3">
    <source>
        <dbReference type="ARBA" id="ARBA00022490"/>
    </source>
</evidence>
<feature type="region of interest" description="Disordered" evidence="18">
    <location>
        <begin position="257"/>
        <end position="337"/>
    </location>
</feature>
<feature type="region of interest" description="Disordered" evidence="18">
    <location>
        <begin position="587"/>
        <end position="640"/>
    </location>
</feature>
<evidence type="ECO:0000256" key="14">
    <source>
        <dbReference type="ARBA" id="ARBA00056906"/>
    </source>
</evidence>
<feature type="compositionally biased region" description="Basic residues" evidence="18">
    <location>
        <begin position="117"/>
        <end position="131"/>
    </location>
</feature>
<keyword evidence="3" id="KW-0963">Cytoplasm</keyword>
<feature type="compositionally biased region" description="Basic and acidic residues" evidence="18">
    <location>
        <begin position="432"/>
        <end position="452"/>
    </location>
</feature>
<organism evidence="20 21">
    <name type="scientific">Clupea harengus</name>
    <name type="common">Atlantic herring</name>
    <dbReference type="NCBI Taxonomy" id="7950"/>
    <lineage>
        <taxon>Eukaryota</taxon>
        <taxon>Metazoa</taxon>
        <taxon>Chordata</taxon>
        <taxon>Craniata</taxon>
        <taxon>Vertebrata</taxon>
        <taxon>Euteleostomi</taxon>
        <taxon>Actinopterygii</taxon>
        <taxon>Neopterygii</taxon>
        <taxon>Teleostei</taxon>
        <taxon>Clupei</taxon>
        <taxon>Clupeiformes</taxon>
        <taxon>Clupeoidei</taxon>
        <taxon>Clupeidae</taxon>
        <taxon>Clupea</taxon>
    </lineage>
</organism>
<evidence type="ECO:0000256" key="13">
    <source>
        <dbReference type="ARBA" id="ARBA00023306"/>
    </source>
</evidence>
<keyword evidence="7" id="KW-0498">Mitosis</keyword>
<keyword evidence="6" id="KW-0227">DNA damage</keyword>
<dbReference type="Pfam" id="PF00397">
    <property type="entry name" value="WW"/>
    <property type="match status" value="1"/>
</dbReference>
<dbReference type="PANTHER" id="PTHR18902">
    <property type="entry name" value="NUCLEAR MITOTIC APPARATUS PROTEIN 1-RELATED"/>
    <property type="match status" value="1"/>
</dbReference>
<feature type="region of interest" description="Disordered" evidence="18">
    <location>
        <begin position="939"/>
        <end position="1008"/>
    </location>
</feature>
<feature type="compositionally biased region" description="Basic and acidic residues" evidence="18">
    <location>
        <begin position="414"/>
        <end position="425"/>
    </location>
</feature>
<name>A0A8M1KL43_CLUHA</name>
<dbReference type="Proteomes" id="UP000515152">
    <property type="component" value="Chromosome 9"/>
</dbReference>
<evidence type="ECO:0000313" key="21">
    <source>
        <dbReference type="RefSeq" id="XP_042564592.1"/>
    </source>
</evidence>
<feature type="region of interest" description="Disordered" evidence="18">
    <location>
        <begin position="212"/>
        <end position="237"/>
    </location>
</feature>
<dbReference type="RefSeq" id="XP_042564592.1">
    <property type="nucleotide sequence ID" value="XM_042708658.1"/>
</dbReference>
<protein>
    <recommendedName>
        <fullName evidence="16">Centrosomal protein of 164 kDa</fullName>
    </recommendedName>
</protein>
<evidence type="ECO:0000256" key="1">
    <source>
        <dbReference type="ARBA" id="ARBA00004114"/>
    </source>
</evidence>
<keyword evidence="5" id="KW-0132">Cell division</keyword>
<feature type="compositionally biased region" description="Basic and acidic residues" evidence="18">
    <location>
        <begin position="293"/>
        <end position="324"/>
    </location>
</feature>
<dbReference type="GO" id="GO:0005634">
    <property type="term" value="C:nucleus"/>
    <property type="evidence" value="ECO:0007669"/>
    <property type="project" value="UniProtKB-SubCell"/>
</dbReference>
<keyword evidence="12" id="KW-0539">Nucleus</keyword>
<proteinExistence type="predicted"/>
<feature type="compositionally biased region" description="Polar residues" evidence="18">
    <location>
        <begin position="629"/>
        <end position="638"/>
    </location>
</feature>
<feature type="coiled-coil region" evidence="17">
    <location>
        <begin position="652"/>
        <end position="717"/>
    </location>
</feature>
<dbReference type="GO" id="GO:0060271">
    <property type="term" value="P:cilium assembly"/>
    <property type="evidence" value="ECO:0007669"/>
    <property type="project" value="TreeGrafter"/>
</dbReference>
<feature type="region of interest" description="Disordered" evidence="18">
    <location>
        <begin position="360"/>
        <end position="482"/>
    </location>
</feature>
<feature type="compositionally biased region" description="Basic and acidic residues" evidence="18">
    <location>
        <begin position="940"/>
        <end position="949"/>
    </location>
</feature>
<evidence type="ECO:0000259" key="19">
    <source>
        <dbReference type="PROSITE" id="PS50020"/>
    </source>
</evidence>